<evidence type="ECO:0000259" key="4">
    <source>
        <dbReference type="PROSITE" id="PS01124"/>
    </source>
</evidence>
<keyword evidence="3" id="KW-0804">Transcription</keyword>
<evidence type="ECO:0000313" key="5">
    <source>
        <dbReference type="EMBL" id="NPE15233.1"/>
    </source>
</evidence>
<dbReference type="InterPro" id="IPR009057">
    <property type="entry name" value="Homeodomain-like_sf"/>
</dbReference>
<gene>
    <name evidence="5" type="ORF">HPS55_13050</name>
</gene>
<protein>
    <submittedName>
        <fullName evidence="5">AraC family transcriptional regulator</fullName>
    </submittedName>
</protein>
<comment type="caution">
    <text evidence="5">The sequence shown here is derived from an EMBL/GenBank/DDBJ whole genome shotgun (WGS) entry which is preliminary data.</text>
</comment>
<reference evidence="5 6" key="1">
    <citation type="submission" date="2020-05" db="EMBL/GenBank/DDBJ databases">
        <title>Distinct polysaccharide utilization as determinants for interspecies competition between intestinal Prevotella spp.</title>
        <authorList>
            <person name="Galvez E.J.C."/>
            <person name="Iljazovic A."/>
            <person name="Strowig T."/>
        </authorList>
    </citation>
    <scope>NUCLEOTIDE SEQUENCE [LARGE SCALE GENOMIC DNA]</scope>
    <source>
        <strain evidence="5 6">PROD</strain>
    </source>
</reference>
<dbReference type="SMART" id="SM00342">
    <property type="entry name" value="HTH_ARAC"/>
    <property type="match status" value="1"/>
</dbReference>
<dbReference type="Proteomes" id="UP001193734">
    <property type="component" value="Unassembled WGS sequence"/>
</dbReference>
<dbReference type="EMBL" id="JABKKE010000032">
    <property type="protein sequence ID" value="NPE15233.1"/>
    <property type="molecule type" value="Genomic_DNA"/>
</dbReference>
<evidence type="ECO:0000256" key="1">
    <source>
        <dbReference type="ARBA" id="ARBA00023015"/>
    </source>
</evidence>
<dbReference type="GeneID" id="82158698"/>
<dbReference type="PANTHER" id="PTHR43280">
    <property type="entry name" value="ARAC-FAMILY TRANSCRIPTIONAL REGULATOR"/>
    <property type="match status" value="1"/>
</dbReference>
<organism evidence="5 6">
    <name type="scientific">Xylanibacter rodentium</name>
    <dbReference type="NCBI Taxonomy" id="2736289"/>
    <lineage>
        <taxon>Bacteria</taxon>
        <taxon>Pseudomonadati</taxon>
        <taxon>Bacteroidota</taxon>
        <taxon>Bacteroidia</taxon>
        <taxon>Bacteroidales</taxon>
        <taxon>Prevotellaceae</taxon>
        <taxon>Xylanibacter</taxon>
    </lineage>
</organism>
<sequence length="175" mass="19931">MCDETVKEAVMTTIHEHIGFMDCDSLRKETGLASPDLFFALESLATEQKISINIMAVPESSRGHFSRSEYLYIKFIDLLNRYISCERHIGFYASQLFITPKYLSGIVKKVSGETANYWINKKLLDIVKVQLLCTSKSIKEIAYGLNFSTISSFGKYFKSQTSLSPTLYRKTYSSI</sequence>
<keyword evidence="1" id="KW-0805">Transcription regulation</keyword>
<proteinExistence type="predicted"/>
<name>A0ABX2AZ63_9BACT</name>
<evidence type="ECO:0000313" key="6">
    <source>
        <dbReference type="Proteomes" id="UP001193734"/>
    </source>
</evidence>
<accession>A0ABX2AZ63</accession>
<dbReference type="InterPro" id="IPR018060">
    <property type="entry name" value="HTH_AraC"/>
</dbReference>
<evidence type="ECO:0000256" key="3">
    <source>
        <dbReference type="ARBA" id="ARBA00023163"/>
    </source>
</evidence>
<keyword evidence="2" id="KW-0238">DNA-binding</keyword>
<dbReference type="PROSITE" id="PS01124">
    <property type="entry name" value="HTH_ARAC_FAMILY_2"/>
    <property type="match status" value="1"/>
</dbReference>
<dbReference type="Pfam" id="PF12833">
    <property type="entry name" value="HTH_18"/>
    <property type="match status" value="1"/>
</dbReference>
<dbReference type="RefSeq" id="WP_172178353.1">
    <property type="nucleotide sequence ID" value="NZ_CASGKG010000053.1"/>
</dbReference>
<evidence type="ECO:0000256" key="2">
    <source>
        <dbReference type="ARBA" id="ARBA00023125"/>
    </source>
</evidence>
<feature type="domain" description="HTH araC/xylS-type" evidence="4">
    <location>
        <begin position="73"/>
        <end position="171"/>
    </location>
</feature>
<dbReference type="Gene3D" id="1.10.10.60">
    <property type="entry name" value="Homeodomain-like"/>
    <property type="match status" value="1"/>
</dbReference>
<keyword evidence="6" id="KW-1185">Reference proteome</keyword>
<dbReference type="PANTHER" id="PTHR43280:SF32">
    <property type="entry name" value="TRANSCRIPTIONAL REGULATORY PROTEIN"/>
    <property type="match status" value="1"/>
</dbReference>
<dbReference type="SUPFAM" id="SSF46689">
    <property type="entry name" value="Homeodomain-like"/>
    <property type="match status" value="1"/>
</dbReference>